<keyword evidence="7" id="KW-0498">Mitosis</keyword>
<evidence type="ECO:0000256" key="11">
    <source>
        <dbReference type="ARBA" id="ARBA00023242"/>
    </source>
</evidence>
<keyword evidence="5" id="KW-0132">Cell division</keyword>
<evidence type="ECO:0000256" key="13">
    <source>
        <dbReference type="ARBA" id="ARBA00039185"/>
    </source>
</evidence>
<dbReference type="PANTHER" id="PTHR10418">
    <property type="entry name" value="SECURIN-3"/>
    <property type="match status" value="1"/>
</dbReference>
<keyword evidence="6" id="KW-0677">Repeat</keyword>
<feature type="region of interest" description="Disordered" evidence="14">
    <location>
        <begin position="65"/>
        <end position="98"/>
    </location>
</feature>
<organism evidence="15 16">
    <name type="scientific">Megalops atlanticus</name>
    <name type="common">Tarpon</name>
    <name type="synonym">Clupea gigantea</name>
    <dbReference type="NCBI Taxonomy" id="7932"/>
    <lineage>
        <taxon>Eukaryota</taxon>
        <taxon>Metazoa</taxon>
        <taxon>Chordata</taxon>
        <taxon>Craniata</taxon>
        <taxon>Vertebrata</taxon>
        <taxon>Euteleostomi</taxon>
        <taxon>Actinopterygii</taxon>
        <taxon>Neopterygii</taxon>
        <taxon>Teleostei</taxon>
        <taxon>Elopiformes</taxon>
        <taxon>Megalopidae</taxon>
        <taxon>Megalops</taxon>
    </lineage>
</organism>
<dbReference type="GO" id="GO:0051301">
    <property type="term" value="P:cell division"/>
    <property type="evidence" value="ECO:0007669"/>
    <property type="project" value="UniProtKB-KW"/>
</dbReference>
<proteinExistence type="inferred from homology"/>
<protein>
    <recommendedName>
        <fullName evidence="13">Securin</fullName>
    </recommendedName>
</protein>
<feature type="compositionally biased region" description="Basic and acidic residues" evidence="14">
    <location>
        <begin position="35"/>
        <end position="46"/>
    </location>
</feature>
<keyword evidence="12" id="KW-0131">Cell cycle</keyword>
<gene>
    <name evidence="15" type="ORF">MATL_G00169170</name>
</gene>
<dbReference type="OrthoDB" id="9905975at2759"/>
<evidence type="ECO:0000256" key="10">
    <source>
        <dbReference type="ARBA" id="ARBA00023036"/>
    </source>
</evidence>
<keyword evidence="9" id="KW-0832">Ubl conjugation</keyword>
<keyword evidence="8" id="KW-0159">Chromosome partition</keyword>
<evidence type="ECO:0000313" key="15">
    <source>
        <dbReference type="EMBL" id="KAG7464766.1"/>
    </source>
</evidence>
<comment type="caution">
    <text evidence="15">The sequence shown here is derived from an EMBL/GenBank/DDBJ whole genome shotgun (WGS) entry which is preliminary data.</text>
</comment>
<evidence type="ECO:0000256" key="2">
    <source>
        <dbReference type="ARBA" id="ARBA00004496"/>
    </source>
</evidence>
<dbReference type="GO" id="GO:0005737">
    <property type="term" value="C:cytoplasm"/>
    <property type="evidence" value="ECO:0007669"/>
    <property type="project" value="UniProtKB-SubCell"/>
</dbReference>
<keyword evidence="4" id="KW-0963">Cytoplasm</keyword>
<evidence type="ECO:0000313" key="16">
    <source>
        <dbReference type="Proteomes" id="UP001046870"/>
    </source>
</evidence>
<dbReference type="EMBL" id="JAFDVH010000014">
    <property type="protein sequence ID" value="KAG7464766.1"/>
    <property type="molecule type" value="Genomic_DNA"/>
</dbReference>
<evidence type="ECO:0000256" key="1">
    <source>
        <dbReference type="ARBA" id="ARBA00004123"/>
    </source>
</evidence>
<evidence type="ECO:0000256" key="9">
    <source>
        <dbReference type="ARBA" id="ARBA00022843"/>
    </source>
</evidence>
<feature type="compositionally biased region" description="Basic and acidic residues" evidence="14">
    <location>
        <begin position="87"/>
        <end position="98"/>
    </location>
</feature>
<dbReference type="PANTHER" id="PTHR10418:SF2">
    <property type="entry name" value="SECURIN"/>
    <property type="match status" value="1"/>
</dbReference>
<comment type="similarity">
    <text evidence="3">Belongs to the securin family.</text>
</comment>
<dbReference type="GO" id="GO:0045143">
    <property type="term" value="P:homologous chromosome segregation"/>
    <property type="evidence" value="ECO:0007669"/>
    <property type="project" value="TreeGrafter"/>
</dbReference>
<dbReference type="Pfam" id="PF04856">
    <property type="entry name" value="Securin"/>
    <property type="match status" value="1"/>
</dbReference>
<accession>A0A9D3PNI4</accession>
<sequence>MATMIYIDQENGALTTPAKQRGRLQSAPGNFLNDKSLKTPMGEKSKIGTPLTFGRKALGTVNKIKSIPSNSQTVRGKNKTPATQKQSEVKTKPQNKEEEYPEIENLITYDPREFETYEVPEEIRLSHLNLAGLASFPPVLPEEDEFETFDMSPLPSPLKAPREDLSVELQCFLQTIDELTIDLPPEPEY</sequence>
<comment type="subcellular location">
    <subcellularLocation>
        <location evidence="2">Cytoplasm</location>
    </subcellularLocation>
    <subcellularLocation>
        <location evidence="1">Nucleus</location>
    </subcellularLocation>
</comment>
<evidence type="ECO:0000256" key="4">
    <source>
        <dbReference type="ARBA" id="ARBA00022490"/>
    </source>
</evidence>
<feature type="compositionally biased region" description="Polar residues" evidence="14">
    <location>
        <begin position="67"/>
        <end position="86"/>
    </location>
</feature>
<dbReference type="GO" id="GO:0005634">
    <property type="term" value="C:nucleus"/>
    <property type="evidence" value="ECO:0007669"/>
    <property type="project" value="UniProtKB-SubCell"/>
</dbReference>
<evidence type="ECO:0000256" key="7">
    <source>
        <dbReference type="ARBA" id="ARBA00022776"/>
    </source>
</evidence>
<evidence type="ECO:0000256" key="8">
    <source>
        <dbReference type="ARBA" id="ARBA00022829"/>
    </source>
</evidence>
<evidence type="ECO:0000256" key="3">
    <source>
        <dbReference type="ARBA" id="ARBA00009264"/>
    </source>
</evidence>
<dbReference type="InterPro" id="IPR006940">
    <property type="entry name" value="Securin_separation_inhibitor"/>
</dbReference>
<name>A0A9D3PNI4_MEGAT</name>
<keyword evidence="16" id="KW-1185">Reference proteome</keyword>
<dbReference type="AlphaFoldDB" id="A0A9D3PNI4"/>
<evidence type="ECO:0000256" key="12">
    <source>
        <dbReference type="ARBA" id="ARBA00023306"/>
    </source>
</evidence>
<dbReference type="GO" id="GO:0051276">
    <property type="term" value="P:chromosome organization"/>
    <property type="evidence" value="ECO:0007669"/>
    <property type="project" value="InterPro"/>
</dbReference>
<reference evidence="15" key="1">
    <citation type="submission" date="2021-01" db="EMBL/GenBank/DDBJ databases">
        <authorList>
            <person name="Zahm M."/>
            <person name="Roques C."/>
            <person name="Cabau C."/>
            <person name="Klopp C."/>
            <person name="Donnadieu C."/>
            <person name="Jouanno E."/>
            <person name="Lampietro C."/>
            <person name="Louis A."/>
            <person name="Herpin A."/>
            <person name="Echchiki A."/>
            <person name="Berthelot C."/>
            <person name="Parey E."/>
            <person name="Roest-Crollius H."/>
            <person name="Braasch I."/>
            <person name="Postlethwait J."/>
            <person name="Bobe J."/>
            <person name="Montfort J."/>
            <person name="Bouchez O."/>
            <person name="Begum T."/>
            <person name="Mejri S."/>
            <person name="Adams A."/>
            <person name="Chen W.-J."/>
            <person name="Guiguen Y."/>
        </authorList>
    </citation>
    <scope>NUCLEOTIDE SEQUENCE</scope>
    <source>
        <strain evidence="15">YG-15Mar2019-1</strain>
        <tissue evidence="15">Brain</tissue>
    </source>
</reference>
<evidence type="ECO:0000256" key="14">
    <source>
        <dbReference type="SAM" id="MobiDB-lite"/>
    </source>
</evidence>
<dbReference type="GO" id="GO:0017124">
    <property type="term" value="F:SH3 domain binding"/>
    <property type="evidence" value="ECO:0007669"/>
    <property type="project" value="UniProtKB-KW"/>
</dbReference>
<evidence type="ECO:0000256" key="5">
    <source>
        <dbReference type="ARBA" id="ARBA00022618"/>
    </source>
</evidence>
<evidence type="ECO:0000256" key="6">
    <source>
        <dbReference type="ARBA" id="ARBA00022737"/>
    </source>
</evidence>
<dbReference type="Proteomes" id="UP001046870">
    <property type="component" value="Chromosome 14"/>
</dbReference>
<keyword evidence="10" id="KW-0729">SH3-binding</keyword>
<keyword evidence="11" id="KW-0539">Nucleus</keyword>
<feature type="region of interest" description="Disordered" evidence="14">
    <location>
        <begin position="16"/>
        <end position="50"/>
    </location>
</feature>